<dbReference type="AlphaFoldDB" id="A0AAU7UCP9"/>
<accession>A0AAU7UCP9</accession>
<gene>
    <name evidence="1" type="ORF">ABOD76_06590</name>
</gene>
<proteinExistence type="predicted"/>
<dbReference type="RefSeq" id="WP_350244015.1">
    <property type="nucleotide sequence ID" value="NZ_CP158299.1"/>
</dbReference>
<protein>
    <submittedName>
        <fullName evidence="1">Uncharacterized protein</fullName>
    </submittedName>
</protein>
<reference evidence="1" key="1">
    <citation type="submission" date="2024-06" db="EMBL/GenBank/DDBJ databases">
        <title>Draft Genome Sequence of Deinococcus sonorensis Type Strain KR-87, a Biofilm Producing Representative of the Genus Deinococcus.</title>
        <authorList>
            <person name="Boren L.S."/>
            <person name="Grosso R.A."/>
            <person name="Hugenberg-Cox A.N."/>
            <person name="Hill J.T.E."/>
            <person name="Albert C.M."/>
            <person name="Tuohy J.M."/>
        </authorList>
    </citation>
    <scope>NUCLEOTIDE SEQUENCE</scope>
    <source>
        <strain evidence="1">KR-87</strain>
    </source>
</reference>
<organism evidence="1">
    <name type="scientific">Deinococcus sonorensis KR-87</name>
    <dbReference type="NCBI Taxonomy" id="694439"/>
    <lineage>
        <taxon>Bacteria</taxon>
        <taxon>Thermotogati</taxon>
        <taxon>Deinococcota</taxon>
        <taxon>Deinococci</taxon>
        <taxon>Deinococcales</taxon>
        <taxon>Deinococcaceae</taxon>
        <taxon>Deinococcus</taxon>
    </lineage>
</organism>
<dbReference type="KEGG" id="dsc:ABOD76_06590"/>
<evidence type="ECO:0000313" key="1">
    <source>
        <dbReference type="EMBL" id="XBV85967.1"/>
    </source>
</evidence>
<sequence length="236" mass="25112">MTNLPHLPAPTLTDRELPAQYGVCRDCGATPALFDPSRDDYFCSPCTQIHTLSAAAAHLEALALPVLASWAHHWGAVGLPQDHLAALLGGFTQEDQTDGAAQLLSEALAAHDVPSYSPAGPDRVLLDVENLPTVDGVTVHTGTYPRGRPYQHLHFTAHHPDGTTLSPAPGLLSRGRDAALFLNASAGDAVLFYLGIDGQTGPSDPFTPRAFRVRAPFLDQVREALGNWPDATPGVY</sequence>
<dbReference type="EMBL" id="CP158299">
    <property type="protein sequence ID" value="XBV85967.1"/>
    <property type="molecule type" value="Genomic_DNA"/>
</dbReference>
<name>A0AAU7UCP9_9DEIO</name>